<dbReference type="EMBL" id="AMCI01008107">
    <property type="protein sequence ID" value="EJW91551.1"/>
    <property type="molecule type" value="Genomic_DNA"/>
</dbReference>
<name>J9F9J1_9ZZZZ</name>
<protein>
    <submittedName>
        <fullName evidence="1">Uncharacterized protein</fullName>
    </submittedName>
</protein>
<evidence type="ECO:0000313" key="1">
    <source>
        <dbReference type="EMBL" id="EJW91551.1"/>
    </source>
</evidence>
<dbReference type="AlphaFoldDB" id="J9F9J1"/>
<proteinExistence type="predicted"/>
<sequence>MGKKGAIDLVIHLTGCTFKEAIDRLTEIHVSIVEKNNK</sequence>
<accession>J9F9J1</accession>
<organism evidence="1">
    <name type="scientific">gut metagenome</name>
    <dbReference type="NCBI Taxonomy" id="749906"/>
    <lineage>
        <taxon>unclassified sequences</taxon>
        <taxon>metagenomes</taxon>
        <taxon>organismal metagenomes</taxon>
    </lineage>
</organism>
<gene>
    <name evidence="1" type="ORF">EVA_20339</name>
</gene>
<reference evidence="1" key="1">
    <citation type="journal article" date="2012" name="PLoS ONE">
        <title>Gene sets for utilization of primary and secondary nutrition supplies in the distal gut of endangered iberian lynx.</title>
        <authorList>
            <person name="Alcaide M."/>
            <person name="Messina E."/>
            <person name="Richter M."/>
            <person name="Bargiela R."/>
            <person name="Peplies J."/>
            <person name="Huws S.A."/>
            <person name="Newbold C.J."/>
            <person name="Golyshin P.N."/>
            <person name="Simon M.A."/>
            <person name="Lopez G."/>
            <person name="Yakimov M.M."/>
            <person name="Ferrer M."/>
        </authorList>
    </citation>
    <scope>NUCLEOTIDE SEQUENCE</scope>
</reference>
<comment type="caution">
    <text evidence="1">The sequence shown here is derived from an EMBL/GenBank/DDBJ whole genome shotgun (WGS) entry which is preliminary data.</text>
</comment>